<name>X8DD70_MYCXE</name>
<sequence>MVHLRYRPRPKLSGHITKATPTQATPPQLAHQSQVKTATIYDLT</sequence>
<organism evidence="2">
    <name type="scientific">Mycobacterium xenopi 4042</name>
    <dbReference type="NCBI Taxonomy" id="1299334"/>
    <lineage>
        <taxon>Bacteria</taxon>
        <taxon>Bacillati</taxon>
        <taxon>Actinomycetota</taxon>
        <taxon>Actinomycetes</taxon>
        <taxon>Mycobacteriales</taxon>
        <taxon>Mycobacteriaceae</taxon>
        <taxon>Mycobacterium</taxon>
    </lineage>
</organism>
<evidence type="ECO:0000256" key="1">
    <source>
        <dbReference type="SAM" id="MobiDB-lite"/>
    </source>
</evidence>
<gene>
    <name evidence="2" type="ORF">I553_10737</name>
</gene>
<feature type="compositionally biased region" description="Basic residues" evidence="1">
    <location>
        <begin position="1"/>
        <end position="12"/>
    </location>
</feature>
<reference evidence="2" key="1">
    <citation type="submission" date="2014-01" db="EMBL/GenBank/DDBJ databases">
        <authorList>
            <person name="Brown-Elliot B."/>
            <person name="Wallace R."/>
            <person name="Lenaerts A."/>
            <person name="Ordway D."/>
            <person name="DeGroote M.A."/>
            <person name="Parker T."/>
            <person name="Sizemore C."/>
            <person name="Tallon L.J."/>
            <person name="Sadzewicz L.K."/>
            <person name="Sengamalay N."/>
            <person name="Fraser C.M."/>
            <person name="Hine E."/>
            <person name="Shefchek K.A."/>
            <person name="Das S.P."/>
            <person name="Tettelin H."/>
        </authorList>
    </citation>
    <scope>NUCLEOTIDE SEQUENCE [LARGE SCALE GENOMIC DNA]</scope>
    <source>
        <strain evidence="2">4042</strain>
    </source>
</reference>
<dbReference type="AlphaFoldDB" id="X8DD70"/>
<feature type="region of interest" description="Disordered" evidence="1">
    <location>
        <begin position="1"/>
        <end position="44"/>
    </location>
</feature>
<comment type="caution">
    <text evidence="2">The sequence shown here is derived from an EMBL/GenBank/DDBJ whole genome shotgun (WGS) entry which is preliminary data.</text>
</comment>
<proteinExistence type="predicted"/>
<evidence type="ECO:0000313" key="2">
    <source>
        <dbReference type="EMBL" id="EUA65440.1"/>
    </source>
</evidence>
<protein>
    <submittedName>
        <fullName evidence="2">Uncharacterized protein</fullName>
    </submittedName>
</protein>
<accession>X8DD70</accession>
<dbReference type="EMBL" id="JAOB01000027">
    <property type="protein sequence ID" value="EUA65440.1"/>
    <property type="molecule type" value="Genomic_DNA"/>
</dbReference>
<feature type="compositionally biased region" description="Low complexity" evidence="1">
    <location>
        <begin position="19"/>
        <end position="32"/>
    </location>
</feature>